<organism evidence="8 9">
    <name type="scientific">Choanephora cucurbitarum</name>
    <dbReference type="NCBI Taxonomy" id="101091"/>
    <lineage>
        <taxon>Eukaryota</taxon>
        <taxon>Fungi</taxon>
        <taxon>Fungi incertae sedis</taxon>
        <taxon>Mucoromycota</taxon>
        <taxon>Mucoromycotina</taxon>
        <taxon>Mucoromycetes</taxon>
        <taxon>Mucorales</taxon>
        <taxon>Mucorineae</taxon>
        <taxon>Choanephoraceae</taxon>
        <taxon>Choanephoroideae</taxon>
        <taxon>Choanephora</taxon>
    </lineage>
</organism>
<sequence>MSKTAVVLGAGVSGLTTAVTLLRNGFKNVVVIGEHVPGDNSSQYTSPWAGASILSVAKHDDYRLQEIDSYTMKEFNRLADQEPEAHVMYCQGVKYSQEPALPGEDVYWVRKIYKNVEKIPENELIPGAEYGYTFETFTANVPKYLKWLVKTLKNLGGHLERRSFKSIQQVIDEYEDAEIVVNCTGLGSRFLEDVKDHNMYPVRGQTVLIRAPHIKTQRYIDGIGLWTYIIPRDDGTVICGGTVDTDNDQTSPDEAITKSILERAYRLNPDLTHGKGFELKHFDIISVNVGFRPARRGGIRLEKETRRRPNGDQVVLCHNYGHGSGGYQSSWGSAKKVLDLLNNDRISKL</sequence>
<dbReference type="GO" id="GO:0071949">
    <property type="term" value="F:FAD binding"/>
    <property type="evidence" value="ECO:0007669"/>
    <property type="project" value="InterPro"/>
</dbReference>
<protein>
    <submittedName>
        <fullName evidence="8">D-amino-acid oxidase</fullName>
    </submittedName>
</protein>
<name>A0A1C7NGZ9_9FUNG</name>
<evidence type="ECO:0000256" key="6">
    <source>
        <dbReference type="PIRSR" id="PIRSR000189-1"/>
    </source>
</evidence>
<evidence type="ECO:0000256" key="3">
    <source>
        <dbReference type="ARBA" id="ARBA00022630"/>
    </source>
</evidence>
<dbReference type="GO" id="GO:0005737">
    <property type="term" value="C:cytoplasm"/>
    <property type="evidence" value="ECO:0007669"/>
    <property type="project" value="TreeGrafter"/>
</dbReference>
<accession>A0A1C7NGZ9</accession>
<dbReference type="GO" id="GO:0003884">
    <property type="term" value="F:D-amino-acid oxidase activity"/>
    <property type="evidence" value="ECO:0007669"/>
    <property type="project" value="InterPro"/>
</dbReference>
<comment type="cofactor">
    <cofactor evidence="1 6">
        <name>FAD</name>
        <dbReference type="ChEBI" id="CHEBI:57692"/>
    </cofactor>
</comment>
<dbReference type="PANTHER" id="PTHR11530">
    <property type="entry name" value="D-AMINO ACID OXIDASE"/>
    <property type="match status" value="1"/>
</dbReference>
<feature type="domain" description="FAD dependent oxidoreductase" evidence="7">
    <location>
        <begin position="5"/>
        <end position="339"/>
    </location>
</feature>
<proteinExistence type="inferred from homology"/>
<evidence type="ECO:0000256" key="4">
    <source>
        <dbReference type="ARBA" id="ARBA00022827"/>
    </source>
</evidence>
<feature type="binding site" evidence="6">
    <location>
        <begin position="45"/>
        <end position="46"/>
    </location>
    <ligand>
        <name>FAD</name>
        <dbReference type="ChEBI" id="CHEBI:57692"/>
    </ligand>
</feature>
<dbReference type="GO" id="GO:0019478">
    <property type="term" value="P:D-amino acid catabolic process"/>
    <property type="evidence" value="ECO:0007669"/>
    <property type="project" value="TreeGrafter"/>
</dbReference>
<dbReference type="EMBL" id="LUGH01000155">
    <property type="protein sequence ID" value="OBZ88392.1"/>
    <property type="molecule type" value="Genomic_DNA"/>
</dbReference>
<dbReference type="OrthoDB" id="2015447at2759"/>
<dbReference type="InParanoid" id="A0A1C7NGZ9"/>
<dbReference type="AlphaFoldDB" id="A0A1C7NGZ9"/>
<gene>
    <name evidence="8" type="primary">dao1_1</name>
    <name evidence="8" type="ORF">A0J61_03557</name>
</gene>
<feature type="binding site" evidence="6">
    <location>
        <position position="184"/>
    </location>
    <ligand>
        <name>FAD</name>
        <dbReference type="ChEBI" id="CHEBI:57692"/>
    </ligand>
</feature>
<keyword evidence="5" id="KW-0560">Oxidoreductase</keyword>
<dbReference type="InterPro" id="IPR006076">
    <property type="entry name" value="FAD-dep_OxRdtase"/>
</dbReference>
<dbReference type="SUPFAM" id="SSF54373">
    <property type="entry name" value="FAD-linked reductases, C-terminal domain"/>
    <property type="match status" value="1"/>
</dbReference>
<dbReference type="STRING" id="101091.A0A1C7NGZ9"/>
<comment type="caution">
    <text evidence="8">The sequence shown here is derived from an EMBL/GenBank/DDBJ whole genome shotgun (WGS) entry which is preliminary data.</text>
</comment>
<dbReference type="PIRSF" id="PIRSF000189">
    <property type="entry name" value="D-aa_oxidase"/>
    <property type="match status" value="1"/>
</dbReference>
<dbReference type="Pfam" id="PF01266">
    <property type="entry name" value="DAO"/>
    <property type="match status" value="1"/>
</dbReference>
<dbReference type="PANTHER" id="PTHR11530:SF11">
    <property type="entry name" value="D-ASPARTATE OXIDASE"/>
    <property type="match status" value="1"/>
</dbReference>
<dbReference type="SUPFAM" id="SSF51971">
    <property type="entry name" value="Nucleotide-binding domain"/>
    <property type="match status" value="1"/>
</dbReference>
<dbReference type="Gene3D" id="3.40.50.720">
    <property type="entry name" value="NAD(P)-binding Rossmann-like Domain"/>
    <property type="match status" value="1"/>
</dbReference>
<keyword evidence="3" id="KW-0285">Flavoprotein</keyword>
<evidence type="ECO:0000256" key="2">
    <source>
        <dbReference type="ARBA" id="ARBA00006730"/>
    </source>
</evidence>
<dbReference type="Gene3D" id="3.30.9.10">
    <property type="entry name" value="D-Amino Acid Oxidase, subunit A, domain 2"/>
    <property type="match status" value="1"/>
</dbReference>
<evidence type="ECO:0000313" key="9">
    <source>
        <dbReference type="Proteomes" id="UP000093000"/>
    </source>
</evidence>
<evidence type="ECO:0000256" key="1">
    <source>
        <dbReference type="ARBA" id="ARBA00001974"/>
    </source>
</evidence>
<dbReference type="Proteomes" id="UP000093000">
    <property type="component" value="Unassembled WGS sequence"/>
</dbReference>
<feature type="binding site" evidence="6">
    <location>
        <position position="228"/>
    </location>
    <ligand>
        <name>D-serine</name>
        <dbReference type="ChEBI" id="CHEBI:35247"/>
    </ligand>
</feature>
<dbReference type="InterPro" id="IPR023209">
    <property type="entry name" value="DAO"/>
</dbReference>
<keyword evidence="4 6" id="KW-0274">FAD</keyword>
<evidence type="ECO:0000313" key="8">
    <source>
        <dbReference type="EMBL" id="OBZ88392.1"/>
    </source>
</evidence>
<keyword evidence="9" id="KW-1185">Reference proteome</keyword>
<evidence type="ECO:0000256" key="5">
    <source>
        <dbReference type="ARBA" id="ARBA00023002"/>
    </source>
</evidence>
<reference evidence="8 9" key="1">
    <citation type="submission" date="2016-03" db="EMBL/GenBank/DDBJ databases">
        <title>Choanephora cucurbitarum.</title>
        <authorList>
            <person name="Min B."/>
            <person name="Park H."/>
            <person name="Park J.-H."/>
            <person name="Shin H.-D."/>
            <person name="Choi I.-G."/>
        </authorList>
    </citation>
    <scope>NUCLEOTIDE SEQUENCE [LARGE SCALE GENOMIC DNA]</scope>
    <source>
        <strain evidence="8 9">KUS-F28377</strain>
    </source>
</reference>
<feature type="binding site" evidence="6">
    <location>
        <position position="292"/>
    </location>
    <ligand>
        <name>D-dopa</name>
        <dbReference type="ChEBI" id="CHEBI:149689"/>
    </ligand>
</feature>
<dbReference type="FunCoup" id="A0A1C7NGZ9">
    <property type="interactions" value="63"/>
</dbReference>
<evidence type="ECO:0000259" key="7">
    <source>
        <dbReference type="Pfam" id="PF01266"/>
    </source>
</evidence>
<comment type="similarity">
    <text evidence="2">Belongs to the DAMOX/DASOX family.</text>
</comment>